<evidence type="ECO:0000256" key="6">
    <source>
        <dbReference type="ARBA" id="ARBA00023136"/>
    </source>
</evidence>
<keyword evidence="5 8" id="KW-1133">Transmembrane helix</keyword>
<keyword evidence="4 8" id="KW-0812">Transmembrane</keyword>
<evidence type="ECO:0000256" key="4">
    <source>
        <dbReference type="ARBA" id="ARBA00022692"/>
    </source>
</evidence>
<evidence type="ECO:0000256" key="5">
    <source>
        <dbReference type="ARBA" id="ARBA00022989"/>
    </source>
</evidence>
<dbReference type="OrthoDB" id="2624261at2"/>
<evidence type="ECO:0000313" key="10">
    <source>
        <dbReference type="EMBL" id="PYI52930.1"/>
    </source>
</evidence>
<reference evidence="10 11" key="1">
    <citation type="submission" date="2018-05" db="EMBL/GenBank/DDBJ databases">
        <title>Paenibacillus flagellatus sp. nov., isolated from selenium mineral soil.</title>
        <authorList>
            <person name="Dai X."/>
        </authorList>
    </citation>
    <scope>NUCLEOTIDE SEQUENCE [LARGE SCALE GENOMIC DNA]</scope>
    <source>
        <strain evidence="10 11">DXL2</strain>
    </source>
</reference>
<dbReference type="InterPro" id="IPR050445">
    <property type="entry name" value="Bact_polysacc_biosynth/exp"/>
</dbReference>
<comment type="subcellular location">
    <subcellularLocation>
        <location evidence="1">Cell membrane</location>
        <topology evidence="1">Multi-pass membrane protein</topology>
    </subcellularLocation>
</comment>
<keyword evidence="11" id="KW-1185">Reference proteome</keyword>
<feature type="transmembrane region" description="Helical" evidence="8">
    <location>
        <begin position="303"/>
        <end position="323"/>
    </location>
</feature>
<dbReference type="PANTHER" id="PTHR32309">
    <property type="entry name" value="TYROSINE-PROTEIN KINASE"/>
    <property type="match status" value="1"/>
</dbReference>
<feature type="coiled-coil region" evidence="7">
    <location>
        <begin position="231"/>
        <end position="258"/>
    </location>
</feature>
<dbReference type="Proteomes" id="UP000247476">
    <property type="component" value="Unassembled WGS sequence"/>
</dbReference>
<feature type="transmembrane region" description="Helical" evidence="8">
    <location>
        <begin position="20"/>
        <end position="44"/>
    </location>
</feature>
<dbReference type="GO" id="GO:0005886">
    <property type="term" value="C:plasma membrane"/>
    <property type="evidence" value="ECO:0007669"/>
    <property type="project" value="UniProtKB-SubCell"/>
</dbReference>
<name>A0A2V5KFQ6_9BACL</name>
<keyword evidence="6 8" id="KW-0472">Membrane</keyword>
<keyword evidence="7" id="KW-0175">Coiled coil</keyword>
<evidence type="ECO:0000259" key="9">
    <source>
        <dbReference type="Pfam" id="PF02706"/>
    </source>
</evidence>
<dbReference type="EMBL" id="QJVJ01000008">
    <property type="protein sequence ID" value="PYI52930.1"/>
    <property type="molecule type" value="Genomic_DNA"/>
</dbReference>
<evidence type="ECO:0000256" key="8">
    <source>
        <dbReference type="SAM" id="Phobius"/>
    </source>
</evidence>
<evidence type="ECO:0000256" key="3">
    <source>
        <dbReference type="ARBA" id="ARBA00022475"/>
    </source>
</evidence>
<evidence type="ECO:0000256" key="2">
    <source>
        <dbReference type="ARBA" id="ARBA00006683"/>
    </source>
</evidence>
<comment type="caution">
    <text evidence="10">The sequence shown here is derived from an EMBL/GenBank/DDBJ whole genome shotgun (WGS) entry which is preliminary data.</text>
</comment>
<dbReference type="InterPro" id="IPR003856">
    <property type="entry name" value="LPS_length_determ_N"/>
</dbReference>
<evidence type="ECO:0000256" key="7">
    <source>
        <dbReference type="SAM" id="Coils"/>
    </source>
</evidence>
<feature type="domain" description="Polysaccharide chain length determinant N-terminal" evidence="9">
    <location>
        <begin position="3"/>
        <end position="85"/>
    </location>
</feature>
<proteinExistence type="inferred from homology"/>
<dbReference type="Pfam" id="PF02706">
    <property type="entry name" value="Wzz"/>
    <property type="match status" value="1"/>
</dbReference>
<sequence length="343" mass="38898">MKDEINLREIIETLWKGKVFIILTTIVCMFLGSIYSIFLLSPIYEVSTSLIVKGQKTDEQNQLKLDTFIRQVINNLMINKFIQNLPLDEKQYSAKSILDGIILQSDDEAKMIRITVRGSNPDFIMKTANFVAFEAGSLIEVTNRLDEIIGYKKRLGEIEDNLKITQKEVEEVNRQLQATPEKLFTKKVLADEPYMQSVAGDSKQVSNRNLGSLQLESEEINKVFTTLKEKLAESTITLSKLQTEKVNLEERITFNQKTVDELQMMKNTGELSSDRYILTPEKFNAVLVTPAQYPENAVGPNKMFNIAVAAVVGGLVCCLFLLFKEYWRKGDLTKGSNISTLSK</sequence>
<comment type="similarity">
    <text evidence="2">Belongs to the CpsC/CapA family.</text>
</comment>
<evidence type="ECO:0000256" key="1">
    <source>
        <dbReference type="ARBA" id="ARBA00004651"/>
    </source>
</evidence>
<dbReference type="AlphaFoldDB" id="A0A2V5KFQ6"/>
<gene>
    <name evidence="10" type="ORF">DLM86_18155</name>
</gene>
<keyword evidence="3" id="KW-1003">Cell membrane</keyword>
<dbReference type="RefSeq" id="WP_110841479.1">
    <property type="nucleotide sequence ID" value="NZ_QJVJ01000008.1"/>
</dbReference>
<evidence type="ECO:0000313" key="11">
    <source>
        <dbReference type="Proteomes" id="UP000247476"/>
    </source>
</evidence>
<accession>A0A2V5KFQ6</accession>
<protein>
    <recommendedName>
        <fullName evidence="9">Polysaccharide chain length determinant N-terminal domain-containing protein</fullName>
    </recommendedName>
</protein>
<dbReference type="PANTHER" id="PTHR32309:SF31">
    <property type="entry name" value="CAPSULAR EXOPOLYSACCHARIDE FAMILY"/>
    <property type="match status" value="1"/>
</dbReference>
<organism evidence="10 11">
    <name type="scientific">Paenibacillus flagellatus</name>
    <dbReference type="NCBI Taxonomy" id="2211139"/>
    <lineage>
        <taxon>Bacteria</taxon>
        <taxon>Bacillati</taxon>
        <taxon>Bacillota</taxon>
        <taxon>Bacilli</taxon>
        <taxon>Bacillales</taxon>
        <taxon>Paenibacillaceae</taxon>
        <taxon>Paenibacillus</taxon>
    </lineage>
</organism>